<evidence type="ECO:0000313" key="3">
    <source>
        <dbReference type="Proteomes" id="UP000503129"/>
    </source>
</evidence>
<organism evidence="2 3">
    <name type="scientific">Brasilonema sennae CENA114</name>
    <dbReference type="NCBI Taxonomy" id="415709"/>
    <lineage>
        <taxon>Bacteria</taxon>
        <taxon>Bacillati</taxon>
        <taxon>Cyanobacteriota</taxon>
        <taxon>Cyanophyceae</taxon>
        <taxon>Nostocales</taxon>
        <taxon>Scytonemataceae</taxon>
        <taxon>Brasilonema</taxon>
        <taxon>Bromeliae group (in: Brasilonema)</taxon>
    </lineage>
</organism>
<accession>A0A856MP28</accession>
<reference evidence="2 3" key="1">
    <citation type="submission" date="2018-06" db="EMBL/GenBank/DDBJ databases">
        <title>Comparative genomics of Brasilonema spp. strains.</title>
        <authorList>
            <person name="Alvarenga D.O."/>
            <person name="Fiore M.F."/>
            <person name="Varani A.M."/>
        </authorList>
    </citation>
    <scope>NUCLEOTIDE SEQUENCE [LARGE SCALE GENOMIC DNA]</scope>
    <source>
        <strain evidence="2 3">CENA114</strain>
    </source>
</reference>
<gene>
    <name evidence="2" type="ORF">DP114_16675</name>
</gene>
<feature type="domain" description="Glycosyltransferase 2-like" evidence="1">
    <location>
        <begin position="27"/>
        <end position="156"/>
    </location>
</feature>
<dbReference type="InterPro" id="IPR029044">
    <property type="entry name" value="Nucleotide-diphossugar_trans"/>
</dbReference>
<dbReference type="SUPFAM" id="SSF53448">
    <property type="entry name" value="Nucleotide-diphospho-sugar transferases"/>
    <property type="match status" value="1"/>
</dbReference>
<dbReference type="Pfam" id="PF00535">
    <property type="entry name" value="Glycos_transf_2"/>
    <property type="match status" value="1"/>
</dbReference>
<name>A0A856MP28_9CYAN</name>
<evidence type="ECO:0000313" key="2">
    <source>
        <dbReference type="EMBL" id="QDL12282.1"/>
    </source>
</evidence>
<proteinExistence type="predicted"/>
<dbReference type="Gene3D" id="3.90.550.10">
    <property type="entry name" value="Spore Coat Polysaccharide Biosynthesis Protein SpsA, Chain A"/>
    <property type="match status" value="1"/>
</dbReference>
<protein>
    <recommendedName>
        <fullName evidence="1">Glycosyltransferase 2-like domain-containing protein</fullName>
    </recommendedName>
</protein>
<dbReference type="PANTHER" id="PTHR43685">
    <property type="entry name" value="GLYCOSYLTRANSFERASE"/>
    <property type="match status" value="1"/>
</dbReference>
<dbReference type="Proteomes" id="UP000503129">
    <property type="component" value="Chromosome"/>
</dbReference>
<dbReference type="EMBL" id="CP030118">
    <property type="protein sequence ID" value="QDL12282.1"/>
    <property type="molecule type" value="Genomic_DNA"/>
</dbReference>
<evidence type="ECO:0000259" key="1">
    <source>
        <dbReference type="Pfam" id="PF00535"/>
    </source>
</evidence>
<dbReference type="AlphaFoldDB" id="A0A856MP28"/>
<sequence>MQLKQIKKIKYPQIYSVPEEVHRPFWSVMIPTYNCANYLAQTLESVLSQDLGSEHMQIEVIDDCSTKDDPEAVVREIGKGRVSFYRQPQNVGAIRNFNTCIQRSVGQFVHILHGDDFVAPNFYSSYESLIQSHPDVTLIISPAIFVNEKNEQIRIEPLLSNIDGVVVDFLKIEAVRNVIQTPAAVVPRKVYEQIGGFYEPRFHTADWEMWFRAGLYGKVVTLDRQVAYYRIHSGSDTSRLILTGKNIQECKDAIDMCMRQLPEKLREELNDNKYSEITELARFLHLDLAKKKLWKSSLIHASWSLRLEPSKSSVKVYLIALARYVLYGALNFDMKFLKLKQNISDAN</sequence>
<dbReference type="InterPro" id="IPR050834">
    <property type="entry name" value="Glycosyltransf_2"/>
</dbReference>
<dbReference type="KEGG" id="bsen:DP114_16675"/>
<dbReference type="PANTHER" id="PTHR43685:SF11">
    <property type="entry name" value="GLYCOSYLTRANSFERASE TAGX-RELATED"/>
    <property type="match status" value="1"/>
</dbReference>
<keyword evidence="3" id="KW-1185">Reference proteome</keyword>
<dbReference type="InterPro" id="IPR001173">
    <property type="entry name" value="Glyco_trans_2-like"/>
</dbReference>